<dbReference type="RefSeq" id="WP_144752999.1">
    <property type="nucleotide sequence ID" value="NZ_VMNW02000007.1"/>
</dbReference>
<keyword evidence="2 5" id="KW-0436">Ligase</keyword>
<gene>
    <name evidence="5" type="ORF">FPZ12_007575</name>
</gene>
<dbReference type="AlphaFoldDB" id="A0A5N0VIA4"/>
<comment type="caution">
    <text evidence="5">The sequence shown here is derived from an EMBL/GenBank/DDBJ whole genome shotgun (WGS) entry which is preliminary data.</text>
</comment>
<dbReference type="Pfam" id="PF13193">
    <property type="entry name" value="AMP-binding_C"/>
    <property type="match status" value="1"/>
</dbReference>
<evidence type="ECO:0000259" key="4">
    <source>
        <dbReference type="Pfam" id="PF13193"/>
    </source>
</evidence>
<name>A0A5N0VIA4_9PSEU</name>
<dbReference type="Pfam" id="PF00501">
    <property type="entry name" value="AMP-binding"/>
    <property type="match status" value="1"/>
</dbReference>
<accession>A0A5N0VIA4</accession>
<sequence length="545" mass="58577">MLSEPERTGPAWGREVVTEDVQGRPSPVYRDRRRSVAELLLDGRRWPDRVHLVQDGHRLTFAQHEQAVIRTALWLRDHGVERGDRVMLLCRNRLELGITYWAGHLLGAVVVLGNAWWSVSEAGGLIEGIAPRLVIVDDEAADRVPEGVGSADITGVTPLLDGVDPGPFALPEVAEDDPALVLFTAGSTGTPKGTVLSQRSVVNNMQNLLGTAKRLPPELPGDHPGSVSLMTVPLFHLAGVQVLMSPLLTGGRLVYQAGRFSPAEVLRLIEQERVRTWGAVPAMVVRLMEHEDFARHDVSSLRSIGLGGSASPPGFTERVRRAFPNLKGGGAGSLYGMTETGGLLAMGSAKELRERPGAVGKLLPVARIRIVDPDEQGAGEILARSPGLMSGFLPEAPSPVDEDGWLHTGDRGWVDEDGYLYLSGRSKEIIIRGGENIACARVEEALTTLPDVVEAAALPLPHAELGEQVGAVVVLRKGSTATAGDLRAQVTGELARFQVPTRWWLRSELLPTSPQGKVLRAQLLREWTGSGGVDRDETTTAGVPG</sequence>
<dbReference type="PANTHER" id="PTHR43201">
    <property type="entry name" value="ACYL-COA SYNTHETASE"/>
    <property type="match status" value="1"/>
</dbReference>
<dbReference type="GO" id="GO:0031956">
    <property type="term" value="F:medium-chain fatty acid-CoA ligase activity"/>
    <property type="evidence" value="ECO:0007669"/>
    <property type="project" value="TreeGrafter"/>
</dbReference>
<proteinExistence type="inferred from homology"/>
<dbReference type="InterPro" id="IPR045851">
    <property type="entry name" value="AMP-bd_C_sf"/>
</dbReference>
<dbReference type="Proteomes" id="UP000319769">
    <property type="component" value="Unassembled WGS sequence"/>
</dbReference>
<dbReference type="PROSITE" id="PS00455">
    <property type="entry name" value="AMP_BINDING"/>
    <property type="match status" value="1"/>
</dbReference>
<dbReference type="InterPro" id="IPR025110">
    <property type="entry name" value="AMP-bd_C"/>
</dbReference>
<dbReference type="PANTHER" id="PTHR43201:SF5">
    <property type="entry name" value="MEDIUM-CHAIN ACYL-COA LIGASE ACSF2, MITOCHONDRIAL"/>
    <property type="match status" value="1"/>
</dbReference>
<dbReference type="OrthoDB" id="9803968at2"/>
<dbReference type="InterPro" id="IPR000873">
    <property type="entry name" value="AMP-dep_synth/lig_dom"/>
</dbReference>
<evidence type="ECO:0000313" key="6">
    <source>
        <dbReference type="Proteomes" id="UP000319769"/>
    </source>
</evidence>
<reference evidence="5" key="1">
    <citation type="submission" date="2019-09" db="EMBL/GenBank/DDBJ databases">
        <authorList>
            <person name="Teo W.F.A."/>
            <person name="Duangmal K."/>
        </authorList>
    </citation>
    <scope>NUCLEOTIDE SEQUENCE [LARGE SCALE GENOMIC DNA]</scope>
    <source>
        <strain evidence="5">K81G1</strain>
    </source>
</reference>
<dbReference type="InterPro" id="IPR020845">
    <property type="entry name" value="AMP-binding_CS"/>
</dbReference>
<feature type="domain" description="AMP-binding enzyme C-terminal" evidence="4">
    <location>
        <begin position="442"/>
        <end position="517"/>
    </location>
</feature>
<feature type="domain" description="AMP-dependent synthetase/ligase" evidence="3">
    <location>
        <begin position="44"/>
        <end position="393"/>
    </location>
</feature>
<evidence type="ECO:0000313" key="5">
    <source>
        <dbReference type="EMBL" id="KAA9164441.1"/>
    </source>
</evidence>
<comment type="similarity">
    <text evidence="1">Belongs to the ATP-dependent AMP-binding enzyme family.</text>
</comment>
<dbReference type="Gene3D" id="3.40.50.12780">
    <property type="entry name" value="N-terminal domain of ligase-like"/>
    <property type="match status" value="1"/>
</dbReference>
<evidence type="ECO:0000256" key="2">
    <source>
        <dbReference type="ARBA" id="ARBA00022598"/>
    </source>
</evidence>
<dbReference type="EMBL" id="VMNW02000007">
    <property type="protein sequence ID" value="KAA9164441.1"/>
    <property type="molecule type" value="Genomic_DNA"/>
</dbReference>
<dbReference type="InterPro" id="IPR042099">
    <property type="entry name" value="ANL_N_sf"/>
</dbReference>
<evidence type="ECO:0000259" key="3">
    <source>
        <dbReference type="Pfam" id="PF00501"/>
    </source>
</evidence>
<dbReference type="SUPFAM" id="SSF56801">
    <property type="entry name" value="Acetyl-CoA synthetase-like"/>
    <property type="match status" value="1"/>
</dbReference>
<protein>
    <submittedName>
        <fullName evidence="5">Acyl--CoA ligase</fullName>
    </submittedName>
</protein>
<dbReference type="Gene3D" id="3.30.300.30">
    <property type="match status" value="1"/>
</dbReference>
<evidence type="ECO:0000256" key="1">
    <source>
        <dbReference type="ARBA" id="ARBA00006432"/>
    </source>
</evidence>
<organism evidence="5 6">
    <name type="scientific">Amycolatopsis acidicola</name>
    <dbReference type="NCBI Taxonomy" id="2596893"/>
    <lineage>
        <taxon>Bacteria</taxon>
        <taxon>Bacillati</taxon>
        <taxon>Actinomycetota</taxon>
        <taxon>Actinomycetes</taxon>
        <taxon>Pseudonocardiales</taxon>
        <taxon>Pseudonocardiaceae</taxon>
        <taxon>Amycolatopsis</taxon>
    </lineage>
</organism>
<keyword evidence="6" id="KW-1185">Reference proteome</keyword>
<dbReference type="GO" id="GO:0006631">
    <property type="term" value="P:fatty acid metabolic process"/>
    <property type="evidence" value="ECO:0007669"/>
    <property type="project" value="TreeGrafter"/>
</dbReference>